<dbReference type="Proteomes" id="UP000798662">
    <property type="component" value="Chromosome 2"/>
</dbReference>
<accession>A0ACC3C1U6</accession>
<evidence type="ECO:0000313" key="2">
    <source>
        <dbReference type="Proteomes" id="UP000798662"/>
    </source>
</evidence>
<name>A0ACC3C1U6_PYRYE</name>
<reference evidence="1" key="1">
    <citation type="submission" date="2019-11" db="EMBL/GenBank/DDBJ databases">
        <title>Nori genome reveals adaptations in red seaweeds to the harsh intertidal environment.</title>
        <authorList>
            <person name="Wang D."/>
            <person name="Mao Y."/>
        </authorList>
    </citation>
    <scope>NUCLEOTIDE SEQUENCE</scope>
    <source>
        <tissue evidence="1">Gametophyte</tissue>
    </source>
</reference>
<protein>
    <submittedName>
        <fullName evidence="1">Uncharacterized protein</fullName>
    </submittedName>
</protein>
<gene>
    <name evidence="1" type="ORF">I4F81_006487</name>
</gene>
<evidence type="ECO:0000313" key="1">
    <source>
        <dbReference type="EMBL" id="KAK1863936.1"/>
    </source>
</evidence>
<keyword evidence="2" id="KW-1185">Reference proteome</keyword>
<proteinExistence type="predicted"/>
<organism evidence="1 2">
    <name type="scientific">Pyropia yezoensis</name>
    <name type="common">Susabi-nori</name>
    <name type="synonym">Porphyra yezoensis</name>
    <dbReference type="NCBI Taxonomy" id="2788"/>
    <lineage>
        <taxon>Eukaryota</taxon>
        <taxon>Rhodophyta</taxon>
        <taxon>Bangiophyceae</taxon>
        <taxon>Bangiales</taxon>
        <taxon>Bangiaceae</taxon>
        <taxon>Pyropia</taxon>
    </lineage>
</organism>
<sequence length="601" mass="61761">MTASDAEARGGAMVAADAAASGGTAAAAANGATKSTLRWAAPCAGRTLGGARSPSPPGHVPSGVLPMSEEADTAAPSTPREYLVDVANMLKAFIGLNVMYAAYAFSKAGLVRGIIGLLVVTYLTEHCCLLLIDVKNGLPASALRRRRNAAADSSPTSDALAGGVTDDSQHSSDGGMDDPHGGGSGYTYADIAGAVLGPAGDAFVSAALVLTQFGYCVGYLIFMSQTVHDLVASAGSPVWAYVLVPLPLLAGLSLLRSIRSLGPFSILANVTLMAGVFAVIVYIGNHFRWAPSHPPLSSLPLFFGQMTAAIEGIGLVVPVESSMRRPSEFKGVLRSALVVLTVVLGSVGVLGFVTFGADTRSIILLNMKGSALVSIVKVVLVVGILFTYPLQLVPVIQALETWMESDSPFEPLSLNSAFSSPGASPRAASPILEEPEEEGLGRVGGMAHSHTGEYASSSGSATQPASRAAPGDSEAAGGGFGSVFVSDARRVLGRFLIVAGTAVVAMLAGASFGLFQSLVGSLVWFGYPNTMNLVRGSAGAATLAYTVPSILHLKQFGNTLPMHVRIKDYFILAFGLTGALLGTLETLKQIALIHTGEVAPQ</sequence>
<dbReference type="EMBL" id="CM020619">
    <property type="protein sequence ID" value="KAK1863936.1"/>
    <property type="molecule type" value="Genomic_DNA"/>
</dbReference>
<comment type="caution">
    <text evidence="1">The sequence shown here is derived from an EMBL/GenBank/DDBJ whole genome shotgun (WGS) entry which is preliminary data.</text>
</comment>